<reference evidence="2" key="1">
    <citation type="journal article" date="2019" name="Int. J. Syst. Evol. Microbiol.">
        <title>The Global Catalogue of Microorganisms (GCM) 10K type strain sequencing project: providing services to taxonomists for standard genome sequencing and annotation.</title>
        <authorList>
            <consortium name="The Broad Institute Genomics Platform"/>
            <consortium name="The Broad Institute Genome Sequencing Center for Infectious Disease"/>
            <person name="Wu L."/>
            <person name="Ma J."/>
        </authorList>
    </citation>
    <scope>NUCLEOTIDE SEQUENCE [LARGE SCALE GENOMIC DNA]</scope>
    <source>
        <strain evidence="2">CCM 8875</strain>
    </source>
</reference>
<sequence length="41" mass="4705">MEETMKELLIEIEKEAVPPRLRELARRLDAALLAASLRRGD</sequence>
<name>A0ABW4DXM2_9RHOB</name>
<evidence type="ECO:0000313" key="1">
    <source>
        <dbReference type="EMBL" id="MFD1481035.1"/>
    </source>
</evidence>
<organism evidence="1 2">
    <name type="scientific">Paracoccus nototheniae</name>
    <dbReference type="NCBI Taxonomy" id="2489002"/>
    <lineage>
        <taxon>Bacteria</taxon>
        <taxon>Pseudomonadati</taxon>
        <taxon>Pseudomonadota</taxon>
        <taxon>Alphaproteobacteria</taxon>
        <taxon>Rhodobacterales</taxon>
        <taxon>Paracoccaceae</taxon>
        <taxon>Paracoccus</taxon>
    </lineage>
</organism>
<keyword evidence="2" id="KW-1185">Reference proteome</keyword>
<accession>A0ABW4DXM2</accession>
<dbReference type="RefSeq" id="WP_278248485.1">
    <property type="nucleotide sequence ID" value="NZ_CBCSAJ010000037.1"/>
</dbReference>
<gene>
    <name evidence="1" type="ORF">ACFQ5P_06990</name>
</gene>
<protein>
    <submittedName>
        <fullName evidence="1">Uncharacterized protein</fullName>
    </submittedName>
</protein>
<dbReference type="EMBL" id="JBHTOQ010000017">
    <property type="protein sequence ID" value="MFD1481035.1"/>
    <property type="molecule type" value="Genomic_DNA"/>
</dbReference>
<proteinExistence type="predicted"/>
<evidence type="ECO:0000313" key="2">
    <source>
        <dbReference type="Proteomes" id="UP001597302"/>
    </source>
</evidence>
<comment type="caution">
    <text evidence="1">The sequence shown here is derived from an EMBL/GenBank/DDBJ whole genome shotgun (WGS) entry which is preliminary data.</text>
</comment>
<dbReference type="Proteomes" id="UP001597302">
    <property type="component" value="Unassembled WGS sequence"/>
</dbReference>